<dbReference type="PANTHER" id="PTHR31793">
    <property type="entry name" value="4-HYDROXYBENZOYL-COA THIOESTERASE FAMILY MEMBER"/>
    <property type="match status" value="1"/>
</dbReference>
<dbReference type="PANTHER" id="PTHR31793:SF27">
    <property type="entry name" value="NOVEL THIOESTERASE SUPERFAMILY DOMAIN AND SAPOSIN A-TYPE DOMAIN CONTAINING PROTEIN (0610012H03RIK)"/>
    <property type="match status" value="1"/>
</dbReference>
<dbReference type="Pfam" id="PF13279">
    <property type="entry name" value="4HBT_2"/>
    <property type="match status" value="1"/>
</dbReference>
<evidence type="ECO:0000313" key="4">
    <source>
        <dbReference type="Proteomes" id="UP001230005"/>
    </source>
</evidence>
<dbReference type="RefSeq" id="WP_307331428.1">
    <property type="nucleotide sequence ID" value="NZ_JAUSUG010000029.1"/>
</dbReference>
<dbReference type="InterPro" id="IPR029069">
    <property type="entry name" value="HotDog_dom_sf"/>
</dbReference>
<dbReference type="SUPFAM" id="SSF54637">
    <property type="entry name" value="Thioesterase/thiol ester dehydrase-isomerase"/>
    <property type="match status" value="1"/>
</dbReference>
<accession>A0ABU0A4D8</accession>
<dbReference type="InterPro" id="IPR050563">
    <property type="entry name" value="4-hydroxybenzoyl-CoA_TE"/>
</dbReference>
<keyword evidence="2 3" id="KW-0378">Hydrolase</keyword>
<dbReference type="CDD" id="cd00586">
    <property type="entry name" value="4HBT"/>
    <property type="match status" value="1"/>
</dbReference>
<dbReference type="Gene3D" id="3.10.129.10">
    <property type="entry name" value="Hotdog Thioesterase"/>
    <property type="match status" value="1"/>
</dbReference>
<dbReference type="GO" id="GO:0016787">
    <property type="term" value="F:hydrolase activity"/>
    <property type="evidence" value="ECO:0007669"/>
    <property type="project" value="UniProtKB-KW"/>
</dbReference>
<dbReference type="NCBIfam" id="TIGR00051">
    <property type="entry name" value="YbgC/FadM family acyl-CoA thioesterase"/>
    <property type="match status" value="1"/>
</dbReference>
<gene>
    <name evidence="3" type="ORF">J2S74_005001</name>
</gene>
<dbReference type="EMBL" id="JAUSUG010000029">
    <property type="protein sequence ID" value="MDQ0257543.1"/>
    <property type="molecule type" value="Genomic_DNA"/>
</dbReference>
<sequence length="145" mass="16811">MLISTEKIAVRYAETDQMGVVYHSNYLVWCEIGRTKLFEDLGYQYASLEKMGILVPVTNVNMNYHYPAKYGDTVTVRSWIEEYNGLRITYGYEIINEDGKQCLTGTSEHVCVKKDSFRPVSLKKQFPDVHDAYEKNKKDSHQPVE</sequence>
<proteinExistence type="inferred from homology"/>
<reference evidence="3 4" key="1">
    <citation type="submission" date="2023-07" db="EMBL/GenBank/DDBJ databases">
        <title>Genomic Encyclopedia of Type Strains, Phase IV (KMG-IV): sequencing the most valuable type-strain genomes for metagenomic binning, comparative biology and taxonomic classification.</title>
        <authorList>
            <person name="Goeker M."/>
        </authorList>
    </citation>
    <scope>NUCLEOTIDE SEQUENCE [LARGE SCALE GENOMIC DNA]</scope>
    <source>
        <strain evidence="3 4">DSM 9768</strain>
    </source>
</reference>
<keyword evidence="4" id="KW-1185">Reference proteome</keyword>
<evidence type="ECO:0000256" key="1">
    <source>
        <dbReference type="ARBA" id="ARBA00005953"/>
    </source>
</evidence>
<dbReference type="PIRSF" id="PIRSF003230">
    <property type="entry name" value="YbgC"/>
    <property type="match status" value="1"/>
</dbReference>
<organism evidence="3 4">
    <name type="scientific">Evansella vedderi</name>
    <dbReference type="NCBI Taxonomy" id="38282"/>
    <lineage>
        <taxon>Bacteria</taxon>
        <taxon>Bacillati</taxon>
        <taxon>Bacillota</taxon>
        <taxon>Bacilli</taxon>
        <taxon>Bacillales</taxon>
        <taxon>Bacillaceae</taxon>
        <taxon>Evansella</taxon>
    </lineage>
</organism>
<dbReference type="InterPro" id="IPR006684">
    <property type="entry name" value="YbgC/YbaW"/>
</dbReference>
<dbReference type="Proteomes" id="UP001230005">
    <property type="component" value="Unassembled WGS sequence"/>
</dbReference>
<evidence type="ECO:0000313" key="3">
    <source>
        <dbReference type="EMBL" id="MDQ0257543.1"/>
    </source>
</evidence>
<comment type="similarity">
    <text evidence="1">Belongs to the 4-hydroxybenzoyl-CoA thioesterase family.</text>
</comment>
<protein>
    <submittedName>
        <fullName evidence="3">Acyl-CoA thioester hydrolase</fullName>
        <ecNumber evidence="3">3.1.2.-</ecNumber>
    </submittedName>
</protein>
<comment type="caution">
    <text evidence="3">The sequence shown here is derived from an EMBL/GenBank/DDBJ whole genome shotgun (WGS) entry which is preliminary data.</text>
</comment>
<dbReference type="EC" id="3.1.2.-" evidence="3"/>
<evidence type="ECO:0000256" key="2">
    <source>
        <dbReference type="ARBA" id="ARBA00022801"/>
    </source>
</evidence>
<name>A0ABU0A4D8_9BACI</name>